<gene>
    <name evidence="7" type="ordered locus">PSMK_17400</name>
</gene>
<dbReference type="eggNOG" id="COG0553">
    <property type="taxonomic scope" value="Bacteria"/>
</dbReference>
<reference evidence="7 8" key="1">
    <citation type="submission" date="2012-02" db="EMBL/GenBank/DDBJ databases">
        <title>Complete genome sequence of Phycisphaera mikurensis NBRC 102666.</title>
        <authorList>
            <person name="Ankai A."/>
            <person name="Hosoyama A."/>
            <person name="Terui Y."/>
            <person name="Sekine M."/>
            <person name="Fukai R."/>
            <person name="Kato Y."/>
            <person name="Nakamura S."/>
            <person name="Yamada-Narita S."/>
            <person name="Kawakoshi A."/>
            <person name="Fukunaga Y."/>
            <person name="Yamazaki S."/>
            <person name="Fujita N."/>
        </authorList>
    </citation>
    <scope>NUCLEOTIDE SEQUENCE [LARGE SCALE GENOMIC DNA]</scope>
    <source>
        <strain evidence="8">NBRC 102666 / KCTC 22515 / FYK2301M01</strain>
    </source>
</reference>
<evidence type="ECO:0000256" key="3">
    <source>
        <dbReference type="SAM" id="MobiDB-lite"/>
    </source>
</evidence>
<dbReference type="Pfam" id="PF00271">
    <property type="entry name" value="Helicase_C"/>
    <property type="match status" value="1"/>
</dbReference>
<dbReference type="STRING" id="1142394.PSMK_17400"/>
<keyword evidence="8" id="KW-1185">Reference proteome</keyword>
<feature type="domain" description="Helicase ATP-binding" evidence="5">
    <location>
        <begin position="741"/>
        <end position="925"/>
    </location>
</feature>
<dbReference type="Pfam" id="PF00176">
    <property type="entry name" value="SNF2-rel_dom"/>
    <property type="match status" value="1"/>
</dbReference>
<feature type="domain" description="SWIM-type" evidence="4">
    <location>
        <begin position="35"/>
        <end position="72"/>
    </location>
</feature>
<evidence type="ECO:0000259" key="5">
    <source>
        <dbReference type="PROSITE" id="PS51192"/>
    </source>
</evidence>
<dbReference type="EMBL" id="AP012338">
    <property type="protein sequence ID" value="BAM03899.1"/>
    <property type="molecule type" value="Genomic_DNA"/>
</dbReference>
<feature type="region of interest" description="Disordered" evidence="3">
    <location>
        <begin position="98"/>
        <end position="120"/>
    </location>
</feature>
<keyword evidence="7" id="KW-0067">ATP-binding</keyword>
<dbReference type="PROSITE" id="PS50966">
    <property type="entry name" value="ZF_SWIM"/>
    <property type="match status" value="1"/>
</dbReference>
<dbReference type="InterPro" id="IPR014001">
    <property type="entry name" value="Helicase_ATP-bd"/>
</dbReference>
<sequence>MRIQGRQAQVKKQVQRQDRGEYLLRAVVTDGDQKHEVTISPDGKHAVAECDCDVFEAGQFCTHIWAALLDLNHDPPEDPEEPRIRNLSKLRLRAPKARKRDRGEVRTENVSGFGEGQESAWQSRMSMLRPDGETSRPGPLAALAAMQRQVCYVIPPRASARARGLVIELTERTASATGWSKPKPLKLGSDNLDELAHPVDRELGGLLLGATRVVEDDLRQVRIPSATPAQSTFRLAGGAQRSLLRRMIETGRCFVDLNEGGDVPRLRLLRWDEAQRGDTAGAANGEAVAGSSAAWVPWLTGRPGDGELRLDLQLRRAGRRVPVTAPLLALGGPDGVVIFKNHPDLGKDKQAVPGPGLNVAWAAPLDDHEASAWIQQFRDPRYQEEAEVEGRKNDVRGGMRIPDDEVQRFIERLYLLPQLPELDLPDGLGHLEQRVDPRPFLELFSPGTVQAQELGASGKTTLAARIYFDYGGLRVSPGRPGRFVPVAADATTTAPPDTAAPDGGGDGPNDAGADRDEAADTAALAEAGDESQRRLIRRNFRLEREAIEQTAGLGLSRPAAGEDDALVIASKHIPHLVSVLLARGWGITADQKMMRAGGPPALTITSGIDWFELRGSVTYQHQDGTKQEVSLPEILEAVRQGRSMIELDDGTQGLLPENWLAEHGLLTNMGEAHEDHLRFKASQAALLDTLVGDDELEAYDDTFALAREQVKSFDGIHPAEPTENFTGELRAYQATGLGWFNFLRQFGMGGVLADDMGLGKTVQVLAMLAGRKLELEREADALRGEGKAAGSKKGSAKAKRVGKPSLIVAPRSVIFNWLDEAEKFTPGLKVLAYSGPDRAKSRKKLADYDLIVTSFGLMRRDAEELQHVEFDYIVLDEAQAIKNPSSQSAKAARTLKADHRLALTGTPVENHLGDLWSIFEYLNPGMLGSNARFADLVRGVSGSIDAGGDGSTGSTAGALTGAQAAAADSAAEEGTLQDESATDLQQKSPDGKTPLQQLASALRPFILRRTKKQVLTDLPPKTEQTILCEMDPAQRKVYDDLRNYYRGSLMSQLDADGSTSSRKGLGKNAFMVLEALLRLRQAACHPALIKKEGIDTDAPSAKLDRLMKMLGDIQAEGGKALIFSQFTSMLHLVQERLDSADVSYTYLDGQTRNRRQVVDDFQTDPDLTAFLISLKAGGTGLNLTSAEYVFILDPWWNPAVEAQAIDRAHRIGQEKPVFAYRMICEDTVEQRILELQKRKRDLAEAVVGGEENLLSKLTRGDLEQLLS</sequence>
<accession>I0IF61</accession>
<evidence type="ECO:0000259" key="4">
    <source>
        <dbReference type="PROSITE" id="PS50966"/>
    </source>
</evidence>
<dbReference type="CDD" id="cd18793">
    <property type="entry name" value="SF2_C_SNF"/>
    <property type="match status" value="1"/>
</dbReference>
<feature type="domain" description="Helicase C-terminal" evidence="6">
    <location>
        <begin position="1102"/>
        <end position="1254"/>
    </location>
</feature>
<dbReference type="PROSITE" id="PS51194">
    <property type="entry name" value="HELICASE_CTER"/>
    <property type="match status" value="1"/>
</dbReference>
<name>I0IF61_PHYMF</name>
<dbReference type="InterPro" id="IPR001650">
    <property type="entry name" value="Helicase_C-like"/>
</dbReference>
<evidence type="ECO:0000256" key="2">
    <source>
        <dbReference type="PROSITE-ProRule" id="PRU00325"/>
    </source>
</evidence>
<dbReference type="Gene3D" id="3.40.50.10810">
    <property type="entry name" value="Tandem AAA-ATPase domain"/>
    <property type="match status" value="1"/>
</dbReference>
<dbReference type="InterPro" id="IPR038718">
    <property type="entry name" value="SNF2-like_sf"/>
</dbReference>
<dbReference type="Gene3D" id="3.40.50.300">
    <property type="entry name" value="P-loop containing nucleotide triphosphate hydrolases"/>
    <property type="match status" value="1"/>
</dbReference>
<dbReference type="SMART" id="SM00490">
    <property type="entry name" value="HELICc"/>
    <property type="match status" value="1"/>
</dbReference>
<feature type="region of interest" description="Disordered" evidence="3">
    <location>
        <begin position="964"/>
        <end position="994"/>
    </location>
</feature>
<evidence type="ECO:0000313" key="7">
    <source>
        <dbReference type="EMBL" id="BAM03899.1"/>
    </source>
</evidence>
<feature type="compositionally biased region" description="Low complexity" evidence="3">
    <location>
        <begin position="491"/>
        <end position="501"/>
    </location>
</feature>
<keyword evidence="2" id="KW-0862">Zinc</keyword>
<keyword evidence="7" id="KW-0347">Helicase</keyword>
<dbReference type="GO" id="GO:0004386">
    <property type="term" value="F:helicase activity"/>
    <property type="evidence" value="ECO:0007669"/>
    <property type="project" value="UniProtKB-KW"/>
</dbReference>
<dbReference type="InterPro" id="IPR000330">
    <property type="entry name" value="SNF2_N"/>
</dbReference>
<keyword evidence="1" id="KW-0378">Hydrolase</keyword>
<dbReference type="eggNOG" id="COG4715">
    <property type="taxonomic scope" value="Bacteria"/>
</dbReference>
<keyword evidence="7" id="KW-0547">Nucleotide-binding</keyword>
<dbReference type="HOGENOM" id="CLU_000315_21_0_0"/>
<dbReference type="InterPro" id="IPR007527">
    <property type="entry name" value="Znf_SWIM"/>
</dbReference>
<organism evidence="7 8">
    <name type="scientific">Phycisphaera mikurensis (strain NBRC 102666 / KCTC 22515 / FYK2301M01)</name>
    <dbReference type="NCBI Taxonomy" id="1142394"/>
    <lineage>
        <taxon>Bacteria</taxon>
        <taxon>Pseudomonadati</taxon>
        <taxon>Planctomycetota</taxon>
        <taxon>Phycisphaerae</taxon>
        <taxon>Phycisphaerales</taxon>
        <taxon>Phycisphaeraceae</taxon>
        <taxon>Phycisphaera</taxon>
    </lineage>
</organism>
<dbReference type="AlphaFoldDB" id="I0IF61"/>
<dbReference type="GO" id="GO:0005524">
    <property type="term" value="F:ATP binding"/>
    <property type="evidence" value="ECO:0007669"/>
    <property type="project" value="InterPro"/>
</dbReference>
<dbReference type="InterPro" id="IPR049730">
    <property type="entry name" value="SNF2/RAD54-like_C"/>
</dbReference>
<dbReference type="PROSITE" id="PS51192">
    <property type="entry name" value="HELICASE_ATP_BIND_1"/>
    <property type="match status" value="1"/>
</dbReference>
<dbReference type="InterPro" id="IPR027417">
    <property type="entry name" value="P-loop_NTPase"/>
</dbReference>
<protein>
    <submittedName>
        <fullName evidence="7">Putative helicase</fullName>
    </submittedName>
</protein>
<dbReference type="SMART" id="SM00487">
    <property type="entry name" value="DEXDc"/>
    <property type="match status" value="1"/>
</dbReference>
<dbReference type="Proteomes" id="UP000007881">
    <property type="component" value="Chromosome"/>
</dbReference>
<evidence type="ECO:0000259" key="6">
    <source>
        <dbReference type="PROSITE" id="PS51194"/>
    </source>
</evidence>
<evidence type="ECO:0000256" key="1">
    <source>
        <dbReference type="ARBA" id="ARBA00022801"/>
    </source>
</evidence>
<keyword evidence="2" id="KW-0863">Zinc-finger</keyword>
<dbReference type="PANTHER" id="PTHR10799">
    <property type="entry name" value="SNF2/RAD54 HELICASE FAMILY"/>
    <property type="match status" value="1"/>
</dbReference>
<dbReference type="GO" id="GO:0008270">
    <property type="term" value="F:zinc ion binding"/>
    <property type="evidence" value="ECO:0007669"/>
    <property type="project" value="UniProtKB-KW"/>
</dbReference>
<dbReference type="SUPFAM" id="SSF52540">
    <property type="entry name" value="P-loop containing nucleoside triphosphate hydrolases"/>
    <property type="match status" value="2"/>
</dbReference>
<keyword evidence="2" id="KW-0479">Metal-binding</keyword>
<evidence type="ECO:0000313" key="8">
    <source>
        <dbReference type="Proteomes" id="UP000007881"/>
    </source>
</evidence>
<dbReference type="GO" id="GO:0016787">
    <property type="term" value="F:hydrolase activity"/>
    <property type="evidence" value="ECO:0007669"/>
    <property type="project" value="UniProtKB-KW"/>
</dbReference>
<proteinExistence type="predicted"/>
<dbReference type="KEGG" id="phm:PSMK_17400"/>
<feature type="region of interest" description="Disordered" evidence="3">
    <location>
        <begin position="491"/>
        <end position="515"/>
    </location>
</feature>
<feature type="compositionally biased region" description="Polar residues" evidence="3">
    <location>
        <begin position="977"/>
        <end position="994"/>
    </location>
</feature>